<dbReference type="EMBL" id="JAEQMY010000110">
    <property type="protein sequence ID" value="MBL0407765.1"/>
    <property type="molecule type" value="Genomic_DNA"/>
</dbReference>
<sequence>MSTFQLVVNQDEHDRLEELLDRKKPPVPQGLEHLHYLLYTPFRYKPAAEGTRFRRKGQRDGAFYSAEQVETSVAEVCFWRVIFFAESPEAKIPQGFSDWTAFSVSVSTDAMVDITNDPAPGLKNLADYSATQAFADTVREAGGTGIRAISARCPNKGATVTWLSASVFTQSYPIALQSWKIGIRHDGVLAIREFPKLTLRLKAEDLSADPRLANCDWSRAF</sequence>
<dbReference type="InterPro" id="IPR014914">
    <property type="entry name" value="RES_dom"/>
</dbReference>
<evidence type="ECO:0000313" key="3">
    <source>
        <dbReference type="Proteomes" id="UP000605848"/>
    </source>
</evidence>
<dbReference type="AlphaFoldDB" id="A0A936ZKM3"/>
<name>A0A936ZKM3_9HYPH</name>
<evidence type="ECO:0000259" key="1">
    <source>
        <dbReference type="SMART" id="SM00953"/>
    </source>
</evidence>
<dbReference type="Proteomes" id="UP000605848">
    <property type="component" value="Unassembled WGS sequence"/>
</dbReference>
<gene>
    <name evidence="2" type="ORF">JKG68_28060</name>
</gene>
<protein>
    <submittedName>
        <fullName evidence="2">RES family NAD+ phosphorylase</fullName>
    </submittedName>
</protein>
<evidence type="ECO:0000313" key="2">
    <source>
        <dbReference type="EMBL" id="MBL0407765.1"/>
    </source>
</evidence>
<proteinExistence type="predicted"/>
<accession>A0A936ZKM3</accession>
<feature type="domain" description="RES" evidence="1">
    <location>
        <begin position="41"/>
        <end position="174"/>
    </location>
</feature>
<dbReference type="Pfam" id="PF08808">
    <property type="entry name" value="RES"/>
    <property type="match status" value="1"/>
</dbReference>
<comment type="caution">
    <text evidence="2">The sequence shown here is derived from an EMBL/GenBank/DDBJ whole genome shotgun (WGS) entry which is preliminary data.</text>
</comment>
<organism evidence="2 3">
    <name type="scientific">Microvirga aerilata</name>
    <dbReference type="NCBI Taxonomy" id="670292"/>
    <lineage>
        <taxon>Bacteria</taxon>
        <taxon>Pseudomonadati</taxon>
        <taxon>Pseudomonadota</taxon>
        <taxon>Alphaproteobacteria</taxon>
        <taxon>Hyphomicrobiales</taxon>
        <taxon>Methylobacteriaceae</taxon>
        <taxon>Microvirga</taxon>
    </lineage>
</organism>
<reference evidence="2" key="1">
    <citation type="submission" date="2021-01" db="EMBL/GenBank/DDBJ databases">
        <title>Microvirga sp.</title>
        <authorList>
            <person name="Kim M.K."/>
        </authorList>
    </citation>
    <scope>NUCLEOTIDE SEQUENCE</scope>
    <source>
        <strain evidence="2">5420S-16</strain>
    </source>
</reference>
<dbReference type="SMART" id="SM00953">
    <property type="entry name" value="RES"/>
    <property type="match status" value="1"/>
</dbReference>
<dbReference type="RefSeq" id="WP_202065275.1">
    <property type="nucleotide sequence ID" value="NZ_JAEQMY010000110.1"/>
</dbReference>
<keyword evidence="3" id="KW-1185">Reference proteome</keyword>